<organism evidence="2 3">
    <name type="scientific">Derxia gummosa DSM 723</name>
    <dbReference type="NCBI Taxonomy" id="1121388"/>
    <lineage>
        <taxon>Bacteria</taxon>
        <taxon>Pseudomonadati</taxon>
        <taxon>Pseudomonadota</taxon>
        <taxon>Betaproteobacteria</taxon>
        <taxon>Burkholderiales</taxon>
        <taxon>Alcaligenaceae</taxon>
        <taxon>Derxia</taxon>
    </lineage>
</organism>
<proteinExistence type="predicted"/>
<dbReference type="AlphaFoldDB" id="A0A8B6X7J0"/>
<evidence type="ECO:0000256" key="1">
    <source>
        <dbReference type="SAM" id="MobiDB-lite"/>
    </source>
</evidence>
<sequence>MDTLSIDLRHLAPGDAAGLDALLAGGAHRLAWLCVAPGDAGGAGAWLLRAGGGSQALQTLAAGFARDVAAGCWCLRIPLDAARDGWRPAELHAADARLLPARAELDATLAAAGLAGVIELRSLADGGWAARRAPTEGRDVLPRALPALAARQPRPRRERSSRARLT</sequence>
<dbReference type="Proteomes" id="UP000675920">
    <property type="component" value="Unplaced"/>
</dbReference>
<dbReference type="OrthoDB" id="9915173at2"/>
<protein>
    <submittedName>
        <fullName evidence="3">Uncharacterized protein</fullName>
    </submittedName>
</protein>
<reference evidence="3" key="1">
    <citation type="submission" date="2025-08" db="UniProtKB">
        <authorList>
            <consortium name="RefSeq"/>
        </authorList>
    </citation>
    <scope>IDENTIFICATION</scope>
</reference>
<evidence type="ECO:0000313" key="3">
    <source>
        <dbReference type="RefSeq" id="WP_028312734.1"/>
    </source>
</evidence>
<evidence type="ECO:0000313" key="2">
    <source>
        <dbReference type="Proteomes" id="UP000675920"/>
    </source>
</evidence>
<name>A0A8B6X7J0_9BURK</name>
<keyword evidence="2" id="KW-1185">Reference proteome</keyword>
<feature type="compositionally biased region" description="Low complexity" evidence="1">
    <location>
        <begin position="142"/>
        <end position="152"/>
    </location>
</feature>
<feature type="region of interest" description="Disordered" evidence="1">
    <location>
        <begin position="142"/>
        <end position="166"/>
    </location>
</feature>
<accession>A0A8B6X7J0</accession>
<dbReference type="RefSeq" id="WP_028312734.1">
    <property type="nucleotide sequence ID" value="NZ_KI519499.1"/>
</dbReference>